<protein>
    <submittedName>
        <fullName evidence="11">Mechanosensitive ion channel protein</fullName>
    </submittedName>
</protein>
<feature type="transmembrane region" description="Helical" evidence="7">
    <location>
        <begin position="405"/>
        <end position="425"/>
    </location>
</feature>
<dbReference type="InterPro" id="IPR052702">
    <property type="entry name" value="MscS-like_channel"/>
</dbReference>
<feature type="transmembrane region" description="Helical" evidence="7">
    <location>
        <begin position="562"/>
        <end position="586"/>
    </location>
</feature>
<evidence type="ECO:0000259" key="10">
    <source>
        <dbReference type="Pfam" id="PF21082"/>
    </source>
</evidence>
<dbReference type="InterPro" id="IPR006685">
    <property type="entry name" value="MscS_channel_2nd"/>
</dbReference>
<dbReference type="Gene3D" id="2.30.30.60">
    <property type="match status" value="1"/>
</dbReference>
<dbReference type="InterPro" id="IPR011014">
    <property type="entry name" value="MscS_channel_TM-2"/>
</dbReference>
<dbReference type="InterPro" id="IPR049278">
    <property type="entry name" value="MS_channel_C"/>
</dbReference>
<comment type="subcellular location">
    <subcellularLocation>
        <location evidence="1">Cell membrane</location>
        <topology evidence="1">Multi-pass membrane protein</topology>
    </subcellularLocation>
</comment>
<dbReference type="KEGG" id="dcb:C3Y92_04125"/>
<dbReference type="OrthoDB" id="9799209at2"/>
<dbReference type="SUPFAM" id="SSF50182">
    <property type="entry name" value="Sm-like ribonucleoproteins"/>
    <property type="match status" value="1"/>
</dbReference>
<evidence type="ECO:0000256" key="2">
    <source>
        <dbReference type="ARBA" id="ARBA00008017"/>
    </source>
</evidence>
<keyword evidence="8" id="KW-0732">Signal</keyword>
<dbReference type="GO" id="GO:0008381">
    <property type="term" value="F:mechanosensitive monoatomic ion channel activity"/>
    <property type="evidence" value="ECO:0007669"/>
    <property type="project" value="UniProtKB-ARBA"/>
</dbReference>
<keyword evidence="5 7" id="KW-1133">Transmembrane helix</keyword>
<dbReference type="AlphaFoldDB" id="A0A4P6HH79"/>
<dbReference type="EMBL" id="CP026538">
    <property type="protein sequence ID" value="QAZ66471.1"/>
    <property type="molecule type" value="Genomic_DNA"/>
</dbReference>
<evidence type="ECO:0000256" key="8">
    <source>
        <dbReference type="SAM" id="SignalP"/>
    </source>
</evidence>
<evidence type="ECO:0000256" key="4">
    <source>
        <dbReference type="ARBA" id="ARBA00022692"/>
    </source>
</evidence>
<dbReference type="SUPFAM" id="SSF82861">
    <property type="entry name" value="Mechanosensitive channel protein MscS (YggB), transmembrane region"/>
    <property type="match status" value="1"/>
</dbReference>
<dbReference type="Pfam" id="PF00924">
    <property type="entry name" value="MS_channel_2nd"/>
    <property type="match status" value="1"/>
</dbReference>
<evidence type="ECO:0000256" key="5">
    <source>
        <dbReference type="ARBA" id="ARBA00022989"/>
    </source>
</evidence>
<dbReference type="Pfam" id="PF21082">
    <property type="entry name" value="MS_channel_3rd"/>
    <property type="match status" value="1"/>
</dbReference>
<dbReference type="InterPro" id="IPR010920">
    <property type="entry name" value="LSM_dom_sf"/>
</dbReference>
<dbReference type="SUPFAM" id="SSF82689">
    <property type="entry name" value="Mechanosensitive channel protein MscS (YggB), C-terminal domain"/>
    <property type="match status" value="1"/>
</dbReference>
<dbReference type="Gene3D" id="1.10.287.1260">
    <property type="match status" value="1"/>
</dbReference>
<feature type="transmembrane region" description="Helical" evidence="7">
    <location>
        <begin position="463"/>
        <end position="487"/>
    </location>
</feature>
<feature type="transmembrane region" description="Helical" evidence="7">
    <location>
        <begin position="517"/>
        <end position="541"/>
    </location>
</feature>
<name>A0A4P6HH79_9BACT</name>
<feature type="domain" description="Mechanosensitive ion channel MscS C-terminal" evidence="10">
    <location>
        <begin position="676"/>
        <end position="757"/>
    </location>
</feature>
<evidence type="ECO:0000256" key="6">
    <source>
        <dbReference type="ARBA" id="ARBA00023136"/>
    </source>
</evidence>
<dbReference type="GO" id="GO:0005886">
    <property type="term" value="C:plasma membrane"/>
    <property type="evidence" value="ECO:0007669"/>
    <property type="project" value="UniProtKB-SubCell"/>
</dbReference>
<keyword evidence="3" id="KW-1003">Cell membrane</keyword>
<feature type="transmembrane region" description="Helical" evidence="7">
    <location>
        <begin position="368"/>
        <end position="385"/>
    </location>
</feature>
<evidence type="ECO:0000256" key="7">
    <source>
        <dbReference type="SAM" id="Phobius"/>
    </source>
</evidence>
<feature type="chain" id="PRO_5020853110" evidence="8">
    <location>
        <begin position="23"/>
        <end position="818"/>
    </location>
</feature>
<evidence type="ECO:0000256" key="1">
    <source>
        <dbReference type="ARBA" id="ARBA00004651"/>
    </source>
</evidence>
<dbReference type="PANTHER" id="PTHR30347:SF1">
    <property type="entry name" value="MECHANOSENSITIVE CHANNEL MSCK"/>
    <property type="match status" value="1"/>
</dbReference>
<dbReference type="PANTHER" id="PTHR30347">
    <property type="entry name" value="POTASSIUM CHANNEL RELATED"/>
    <property type="match status" value="1"/>
</dbReference>
<proteinExistence type="inferred from homology"/>
<sequence length="818" mass="89081">MPMKSILVAVWLLLAVPAGAFAAVPAVSGDSDQSWSLVLEALDRQDKIVRGRLAAFNARRAAEAASFAAEQERLLRDRARLALWQATATDPWEIRTVLAGIARLRQDVDHLAQRPQQTWASLEQNVALLESYRGKLAEITRHEIPERFRDALAPIQESIAELSQQVLALRDGLAAETAPLRDLSEQLDAAENELQTALAPAWKTYYTDANPTIFSSSYPRYVEEDVEDWKLWAGLCLELLDTPGMPAALLHGAAMGLLAAVLVFGAFLAVRRYAGQHGLSATGRQYVTRGGACAAGGAFFMVLAQYAPFFLFTQLISVGEILYAAALVCLSRLALRDRDLRRPAVLWPTWRLFALGLMLEAGRYPETLTGPIMAVVLLLSARAFWRRCRDTPKDMPLERAIPRILALALPPLAVCSLLGLPQTAILCASGLFYVALALRSAALLTRFLGILEMRHSHGRPPIYLGILTGAGFPFFFMASLFLFLWLLSNQYGGENVFLEVLNTEARIESVGISLQKLVLLLLGFYVARAAIALSAAFVAEIAGRRRAVERGAKATLLTINTYLWWGLYLVFALSVLGLSLTSIAVVAGGLSVGIGFGLQTTVNNFVSGLILLFGRSIQAGDTIQIGEGEGVVKEVNIRNTEVLTRENATVFVPNSELVSGRIVNWSHKDPTVRRDVNIGVAYGSDTDKVRELLLAAAGQCPAVLQNPPPAVLHWDFGASTLDFKLRVWLADVNSAVSSLSTIRTAIDRLFREAGIEIAFPQADLHLRTAPALENLAAPHFAETARLLAAVNERLSALEQRLAGRPARTGDEPDKGTTP</sequence>
<keyword evidence="4 7" id="KW-0812">Transmembrane</keyword>
<dbReference type="Gene3D" id="3.30.70.100">
    <property type="match status" value="1"/>
</dbReference>
<accession>A0A4P6HH79</accession>
<gene>
    <name evidence="11" type="ORF">C3Y92_04125</name>
</gene>
<feature type="transmembrane region" description="Helical" evidence="7">
    <location>
        <begin position="248"/>
        <end position="270"/>
    </location>
</feature>
<comment type="similarity">
    <text evidence="2">Belongs to the MscS (TC 1.A.23) family.</text>
</comment>
<dbReference type="InterPro" id="IPR011066">
    <property type="entry name" value="MscS_channel_C_sf"/>
</dbReference>
<reference evidence="11 12" key="1">
    <citation type="submission" date="2018-02" db="EMBL/GenBank/DDBJ databases">
        <title>Genome sequence of Desulfovibrio carbinolicus DSM 3852.</title>
        <authorList>
            <person name="Wilbanks E."/>
            <person name="Skennerton C.T."/>
            <person name="Orphan V.J."/>
        </authorList>
    </citation>
    <scope>NUCLEOTIDE SEQUENCE [LARGE SCALE GENOMIC DNA]</scope>
    <source>
        <strain evidence="11 12">DSM 3852</strain>
    </source>
</reference>
<feature type="signal peptide" evidence="8">
    <location>
        <begin position="1"/>
        <end position="22"/>
    </location>
</feature>
<feature type="transmembrane region" description="Helical" evidence="7">
    <location>
        <begin position="431"/>
        <end position="451"/>
    </location>
</feature>
<feature type="domain" description="Mechanosensitive ion channel MscS" evidence="9">
    <location>
        <begin position="600"/>
        <end position="667"/>
    </location>
</feature>
<keyword evidence="6 7" id="KW-0472">Membrane</keyword>
<evidence type="ECO:0000313" key="11">
    <source>
        <dbReference type="EMBL" id="QAZ66471.1"/>
    </source>
</evidence>
<evidence type="ECO:0000256" key="3">
    <source>
        <dbReference type="ARBA" id="ARBA00022475"/>
    </source>
</evidence>
<dbReference type="Proteomes" id="UP000293296">
    <property type="component" value="Chromosome"/>
</dbReference>
<feature type="transmembrane region" description="Helical" evidence="7">
    <location>
        <begin position="291"/>
        <end position="309"/>
    </location>
</feature>
<evidence type="ECO:0000313" key="12">
    <source>
        <dbReference type="Proteomes" id="UP000293296"/>
    </source>
</evidence>
<organism evidence="11 12">
    <name type="scientific">Solidesulfovibrio carbinolicus</name>
    <dbReference type="NCBI Taxonomy" id="296842"/>
    <lineage>
        <taxon>Bacteria</taxon>
        <taxon>Pseudomonadati</taxon>
        <taxon>Thermodesulfobacteriota</taxon>
        <taxon>Desulfovibrionia</taxon>
        <taxon>Desulfovibrionales</taxon>
        <taxon>Desulfovibrionaceae</taxon>
        <taxon>Solidesulfovibrio</taxon>
    </lineage>
</organism>
<dbReference type="InterPro" id="IPR023408">
    <property type="entry name" value="MscS_beta-dom_sf"/>
</dbReference>
<evidence type="ECO:0000259" key="9">
    <source>
        <dbReference type="Pfam" id="PF00924"/>
    </source>
</evidence>
<keyword evidence="12" id="KW-1185">Reference proteome</keyword>